<dbReference type="Proteomes" id="UP001430584">
    <property type="component" value="Unassembled WGS sequence"/>
</dbReference>
<sequence length="106" mass="11071">MRHDGSATRICRIIEGEGGVATAAADAEEDLLAARLARLHLAAELRTPRQPGREPIVIGVPSSAAGGAEVDDRETVGGFEAVDVAEKDGGNGVVRTQLGERRMLGR</sequence>
<organism evidence="1 2">
    <name type="scientific">Diplodia seriata</name>
    <dbReference type="NCBI Taxonomy" id="420778"/>
    <lineage>
        <taxon>Eukaryota</taxon>
        <taxon>Fungi</taxon>
        <taxon>Dikarya</taxon>
        <taxon>Ascomycota</taxon>
        <taxon>Pezizomycotina</taxon>
        <taxon>Dothideomycetes</taxon>
        <taxon>Dothideomycetes incertae sedis</taxon>
        <taxon>Botryosphaeriales</taxon>
        <taxon>Botryosphaeriaceae</taxon>
        <taxon>Diplodia</taxon>
    </lineage>
</organism>
<gene>
    <name evidence="1" type="ORF">SLS55_000406</name>
</gene>
<keyword evidence="2" id="KW-1185">Reference proteome</keyword>
<comment type="caution">
    <text evidence="1">The sequence shown here is derived from an EMBL/GenBank/DDBJ whole genome shotgun (WGS) entry which is preliminary data.</text>
</comment>
<protein>
    <submittedName>
        <fullName evidence="1">Uncharacterized protein</fullName>
    </submittedName>
</protein>
<accession>A0ABR3CU81</accession>
<dbReference type="EMBL" id="JAJVCZ030000001">
    <property type="protein sequence ID" value="KAL0264456.1"/>
    <property type="molecule type" value="Genomic_DNA"/>
</dbReference>
<name>A0ABR3CU81_9PEZI</name>
<dbReference type="GeneID" id="92004491"/>
<dbReference type="RefSeq" id="XP_066637196.1">
    <property type="nucleotide sequence ID" value="XM_066771917.1"/>
</dbReference>
<evidence type="ECO:0000313" key="1">
    <source>
        <dbReference type="EMBL" id="KAL0264456.1"/>
    </source>
</evidence>
<evidence type="ECO:0000313" key="2">
    <source>
        <dbReference type="Proteomes" id="UP001430584"/>
    </source>
</evidence>
<proteinExistence type="predicted"/>
<reference evidence="1 2" key="1">
    <citation type="submission" date="2024-02" db="EMBL/GenBank/DDBJ databases">
        <title>De novo assembly and annotation of 12 fungi associated with fruit tree decline syndrome in Ontario, Canada.</title>
        <authorList>
            <person name="Sulman M."/>
            <person name="Ellouze W."/>
            <person name="Ilyukhin E."/>
        </authorList>
    </citation>
    <scope>NUCLEOTIDE SEQUENCE [LARGE SCALE GENOMIC DNA]</scope>
    <source>
        <strain evidence="1 2">FDS-637</strain>
    </source>
</reference>